<dbReference type="GO" id="GO:0005737">
    <property type="term" value="C:cytoplasm"/>
    <property type="evidence" value="ECO:0007669"/>
    <property type="project" value="UniProtKB-SubCell"/>
</dbReference>
<protein>
    <recommendedName>
        <fullName evidence="4">AIMP2 thioredoxin-like domain-containing protein</fullName>
    </recommendedName>
</protein>
<dbReference type="InterPro" id="IPR042360">
    <property type="entry name" value="AIMP2"/>
</dbReference>
<name>A0A448WM25_9PLAT</name>
<dbReference type="InterPro" id="IPR041503">
    <property type="entry name" value="AIMP2_thioredoxin"/>
</dbReference>
<gene>
    <name evidence="5" type="ORF">PXEA_LOCUS8513</name>
</gene>
<evidence type="ECO:0000313" key="6">
    <source>
        <dbReference type="Proteomes" id="UP000784294"/>
    </source>
</evidence>
<accession>A0A448WM25</accession>
<dbReference type="Proteomes" id="UP000784294">
    <property type="component" value="Unassembled WGS sequence"/>
</dbReference>
<evidence type="ECO:0000259" key="4">
    <source>
        <dbReference type="Pfam" id="PF18569"/>
    </source>
</evidence>
<dbReference type="GO" id="GO:0017101">
    <property type="term" value="C:aminoacyl-tRNA synthetase multienzyme complex"/>
    <property type="evidence" value="ECO:0007669"/>
    <property type="project" value="InterPro"/>
</dbReference>
<dbReference type="EMBL" id="CAAALY010023335">
    <property type="protein sequence ID" value="VEL15073.1"/>
    <property type="molecule type" value="Genomic_DNA"/>
</dbReference>
<reference evidence="5" key="1">
    <citation type="submission" date="2018-11" db="EMBL/GenBank/DDBJ databases">
        <authorList>
            <consortium name="Pathogen Informatics"/>
        </authorList>
    </citation>
    <scope>NUCLEOTIDE SEQUENCE</scope>
</reference>
<comment type="subcellular location">
    <subcellularLocation>
        <location evidence="1">Cytoplasm</location>
    </subcellularLocation>
</comment>
<dbReference type="PANTHER" id="PTHR13438:SF2">
    <property type="entry name" value="AMINOACYL TRNA SYNTHASE COMPLEX-INTERACTING MULTIFUNCTIONAL PROTEIN 2"/>
    <property type="match status" value="1"/>
</dbReference>
<dbReference type="Pfam" id="PF18569">
    <property type="entry name" value="Thioredoxin_16"/>
    <property type="match status" value="1"/>
</dbReference>
<proteinExistence type="predicted"/>
<dbReference type="AlphaFoldDB" id="A0A448WM25"/>
<dbReference type="OrthoDB" id="2309723at2759"/>
<dbReference type="Gene3D" id="1.20.1050.130">
    <property type="match status" value="1"/>
</dbReference>
<keyword evidence="6" id="KW-1185">Reference proteome</keyword>
<dbReference type="GO" id="GO:0006412">
    <property type="term" value="P:translation"/>
    <property type="evidence" value="ECO:0007669"/>
    <property type="project" value="UniProtKB-KW"/>
</dbReference>
<evidence type="ECO:0000256" key="3">
    <source>
        <dbReference type="ARBA" id="ARBA00022917"/>
    </source>
</evidence>
<dbReference type="PANTHER" id="PTHR13438">
    <property type="entry name" value="AMINOACYL TRNA SYNTHASE COMPLEX-INTERACTING MULTIFUNCTIONAL PROTEIN"/>
    <property type="match status" value="1"/>
</dbReference>
<keyword evidence="3" id="KW-0648">Protein biosynthesis</keyword>
<evidence type="ECO:0000313" key="5">
    <source>
        <dbReference type="EMBL" id="VEL15073.1"/>
    </source>
</evidence>
<evidence type="ECO:0000256" key="1">
    <source>
        <dbReference type="ARBA" id="ARBA00004496"/>
    </source>
</evidence>
<organism evidence="5 6">
    <name type="scientific">Protopolystoma xenopodis</name>
    <dbReference type="NCBI Taxonomy" id="117903"/>
    <lineage>
        <taxon>Eukaryota</taxon>
        <taxon>Metazoa</taxon>
        <taxon>Spiralia</taxon>
        <taxon>Lophotrochozoa</taxon>
        <taxon>Platyhelminthes</taxon>
        <taxon>Monogenea</taxon>
        <taxon>Polyopisthocotylea</taxon>
        <taxon>Polystomatidea</taxon>
        <taxon>Polystomatidae</taxon>
        <taxon>Protopolystoma</taxon>
    </lineage>
</organism>
<evidence type="ECO:0000256" key="2">
    <source>
        <dbReference type="ARBA" id="ARBA00022490"/>
    </source>
</evidence>
<sequence length="249" mass="27597">MNVELANNESTSNVNQLLNSTDVKSSLDITSFSNSLTAPFPAESLDIAVHADPSRPPVSLFFICQLLRNRGFHICLLSYVHSLCPSLPERVKNLLKEYDESAECSSLPVVKIHLIWGLVPLDCQIFINSFKYPPLYGESMLLRLLLQHLSLTEETPSDTLDSVLAIVDSQILFGRSKDKNAAVKRLTSEIYFGHATVTSRLACPSLLDAFVYSSLVVSHSLGSLPDGLKSWMKMCSECPRFSNLIEVFA</sequence>
<keyword evidence="2" id="KW-0963">Cytoplasm</keyword>
<feature type="domain" description="AIMP2 thioredoxin-like" evidence="4">
    <location>
        <begin position="45"/>
        <end position="130"/>
    </location>
</feature>
<comment type="caution">
    <text evidence="5">The sequence shown here is derived from an EMBL/GenBank/DDBJ whole genome shotgun (WGS) entry which is preliminary data.</text>
</comment>